<dbReference type="OrthoDB" id="550575at2759"/>
<dbReference type="Gene3D" id="3.80.10.10">
    <property type="entry name" value="Ribonuclease Inhibitor"/>
    <property type="match status" value="2"/>
</dbReference>
<reference evidence="2 3" key="1">
    <citation type="journal article" date="2018" name="New Phytol.">
        <title>Phylogenomics of Endogonaceae and evolution of mycorrhizas within Mucoromycota.</title>
        <authorList>
            <person name="Chang Y."/>
            <person name="Desiro A."/>
            <person name="Na H."/>
            <person name="Sandor L."/>
            <person name="Lipzen A."/>
            <person name="Clum A."/>
            <person name="Barry K."/>
            <person name="Grigoriev I.V."/>
            <person name="Martin F.M."/>
            <person name="Stajich J.E."/>
            <person name="Smith M.E."/>
            <person name="Bonito G."/>
            <person name="Spatafora J.W."/>
        </authorList>
    </citation>
    <scope>NUCLEOTIDE SEQUENCE [LARGE SCALE GENOMIC DNA]</scope>
    <source>
        <strain evidence="2 3">GMNB39</strain>
    </source>
</reference>
<evidence type="ECO:0000313" key="3">
    <source>
        <dbReference type="Proteomes" id="UP000268093"/>
    </source>
</evidence>
<organism evidence="2 3">
    <name type="scientific">Jimgerdemannia flammicorona</name>
    <dbReference type="NCBI Taxonomy" id="994334"/>
    <lineage>
        <taxon>Eukaryota</taxon>
        <taxon>Fungi</taxon>
        <taxon>Fungi incertae sedis</taxon>
        <taxon>Mucoromycota</taxon>
        <taxon>Mucoromycotina</taxon>
        <taxon>Endogonomycetes</taxon>
        <taxon>Endogonales</taxon>
        <taxon>Endogonaceae</taxon>
        <taxon>Jimgerdemannia</taxon>
    </lineage>
</organism>
<proteinExistence type="predicted"/>
<feature type="compositionally biased region" description="Basic and acidic residues" evidence="1">
    <location>
        <begin position="303"/>
        <end position="313"/>
    </location>
</feature>
<sequence length="717" mass="77638">MPQAKGKGTGASPASPPPSKPPRKRQRTRSRRTTNQSDLIEWVEASESRYSTQISQNASQQHRDVAGQPLSLRTVCIRAFSANVRRLGSSANPSFFRLSLLPPDILAELADALRTKDPADLNPDLVHAVYLSSDLPRISLDGLSWVTGTTLARFAQIAVESKGGYANLRHLNLNNQTNLGDTVVAKIVPHLYRIDRLELKGCVKVGEKTLTAVAEHCAGTLRHLNVGITGATAGSLECIIRNCRSLETLKLVALTFPEKAFIGMLERTVGEPPGASLSSSSPVGSTSNTAKSQASGKGSKKPTASDRGKHQNSESETPALAVTAQASSPSPAPLSKLRNLKLSSTSISNIGLTAFLRLCGRTLERLDISNTRVTRLQPIINHCIVVSSASATSSSPSPAISQTVQTNLEKLNITQTYFHLQDLVLLLTHLSNATTIPSTTTVGGSSTIRKLSATVTTTPTPKLHTLLAGQLLINRDHTLLTNASLDYLAPPFSQLTRLRRLSLFGNTRVGSGGVGGPVWRLLRQTRQSLRQLDMSRTIVKRGDLRGLVDKEEKIEEAGQEIDGVRNEVLEELDVSFTPVDDDVSRVGGWVGGSSPFSPIYQTCAASPSRTQRFPVSLPGVSYSPNRAIMHSDLCYTLFSCCISIYHLLRSSPLPLLTHSLINLEPHATSEDAVKSIISFCPDLRHLDLTGCRGINVRDRRNFFEKWQAEIRGGEEAA</sequence>
<name>A0A433A302_9FUNG</name>
<gene>
    <name evidence="2" type="ORF">BC936DRAFT_141034</name>
</gene>
<feature type="region of interest" description="Disordered" evidence="1">
    <location>
        <begin position="272"/>
        <end position="334"/>
    </location>
</feature>
<dbReference type="EMBL" id="RBNI01018560">
    <property type="protein sequence ID" value="RUO97072.1"/>
    <property type="molecule type" value="Genomic_DNA"/>
</dbReference>
<dbReference type="SUPFAM" id="SSF52058">
    <property type="entry name" value="L domain-like"/>
    <property type="match status" value="1"/>
</dbReference>
<dbReference type="PANTHER" id="PTHR13318:SF95">
    <property type="entry name" value="F-BOX PROTEIN YLR352W"/>
    <property type="match status" value="1"/>
</dbReference>
<dbReference type="AlphaFoldDB" id="A0A433A302"/>
<feature type="compositionally biased region" description="Low complexity" evidence="1">
    <location>
        <begin position="272"/>
        <end position="297"/>
    </location>
</feature>
<dbReference type="GO" id="GO:0031146">
    <property type="term" value="P:SCF-dependent proteasomal ubiquitin-dependent protein catabolic process"/>
    <property type="evidence" value="ECO:0007669"/>
    <property type="project" value="TreeGrafter"/>
</dbReference>
<dbReference type="GO" id="GO:0019005">
    <property type="term" value="C:SCF ubiquitin ligase complex"/>
    <property type="evidence" value="ECO:0007669"/>
    <property type="project" value="TreeGrafter"/>
</dbReference>
<feature type="compositionally biased region" description="Basic residues" evidence="1">
    <location>
        <begin position="21"/>
        <end position="32"/>
    </location>
</feature>
<protein>
    <recommendedName>
        <fullName evidence="4">RNI-like protein</fullName>
    </recommendedName>
</protein>
<evidence type="ECO:0000256" key="1">
    <source>
        <dbReference type="SAM" id="MobiDB-lite"/>
    </source>
</evidence>
<evidence type="ECO:0008006" key="4">
    <source>
        <dbReference type="Google" id="ProtNLM"/>
    </source>
</evidence>
<keyword evidence="3" id="KW-1185">Reference proteome</keyword>
<dbReference type="InterPro" id="IPR032675">
    <property type="entry name" value="LRR_dom_sf"/>
</dbReference>
<accession>A0A433A302</accession>
<evidence type="ECO:0000313" key="2">
    <source>
        <dbReference type="EMBL" id="RUO97072.1"/>
    </source>
</evidence>
<dbReference type="Proteomes" id="UP000268093">
    <property type="component" value="Unassembled WGS sequence"/>
</dbReference>
<feature type="region of interest" description="Disordered" evidence="1">
    <location>
        <begin position="1"/>
        <end position="39"/>
    </location>
</feature>
<dbReference type="PANTHER" id="PTHR13318">
    <property type="entry name" value="PARTNER OF PAIRED, ISOFORM B-RELATED"/>
    <property type="match status" value="1"/>
</dbReference>
<comment type="caution">
    <text evidence="2">The sequence shown here is derived from an EMBL/GenBank/DDBJ whole genome shotgun (WGS) entry which is preliminary data.</text>
</comment>